<keyword evidence="9" id="KW-1003">Cell membrane</keyword>
<feature type="transmembrane region" description="Helical" evidence="9">
    <location>
        <begin position="62"/>
        <end position="83"/>
    </location>
</feature>
<dbReference type="PANTHER" id="PTHR30071:SF1">
    <property type="entry name" value="CYTOCHROME B_B6 PROTEIN-RELATED"/>
    <property type="match status" value="1"/>
</dbReference>
<reference evidence="12" key="1">
    <citation type="journal article" date="2014" name="Int. J. Syst. Evol. Microbiol.">
        <title>Complete genome sequence of Corynebacterium casei LMG S-19264T (=DSM 44701T), isolated from a smear-ripened cheese.</title>
        <authorList>
            <consortium name="US DOE Joint Genome Institute (JGI-PGF)"/>
            <person name="Walter F."/>
            <person name="Albersmeier A."/>
            <person name="Kalinowski J."/>
            <person name="Ruckert C."/>
        </authorList>
    </citation>
    <scope>NUCLEOTIDE SEQUENCE</scope>
    <source>
        <strain evidence="12">CGMCC 1.12921</strain>
    </source>
</reference>
<feature type="transmembrane region" description="Helical" evidence="9">
    <location>
        <begin position="128"/>
        <end position="145"/>
    </location>
</feature>
<evidence type="ECO:0000256" key="8">
    <source>
        <dbReference type="ARBA" id="ARBA00023136"/>
    </source>
</evidence>
<dbReference type="AlphaFoldDB" id="A0A8J2V1V3"/>
<dbReference type="PANTHER" id="PTHR30071">
    <property type="entry name" value="HEME EXPORTER PROTEIN C"/>
    <property type="match status" value="1"/>
</dbReference>
<keyword evidence="7 9" id="KW-1133">Transmembrane helix</keyword>
<feature type="transmembrane region" description="Helical" evidence="9">
    <location>
        <begin position="95"/>
        <end position="116"/>
    </location>
</feature>
<dbReference type="GO" id="GO:0005886">
    <property type="term" value="C:plasma membrane"/>
    <property type="evidence" value="ECO:0007669"/>
    <property type="project" value="UniProtKB-SubCell"/>
</dbReference>
<keyword evidence="6 9" id="KW-0201">Cytochrome c-type biogenesis</keyword>
<feature type="domain" description="Cytochrome c assembly protein" evidence="11">
    <location>
        <begin position="26"/>
        <end position="183"/>
    </location>
</feature>
<evidence type="ECO:0000256" key="6">
    <source>
        <dbReference type="ARBA" id="ARBA00022748"/>
    </source>
</evidence>
<evidence type="ECO:0000259" key="11">
    <source>
        <dbReference type="Pfam" id="PF01578"/>
    </source>
</evidence>
<dbReference type="GO" id="GO:0017004">
    <property type="term" value="P:cytochrome complex assembly"/>
    <property type="evidence" value="ECO:0007669"/>
    <property type="project" value="UniProtKB-KW"/>
</dbReference>
<feature type="transmembrane region" description="Helical" evidence="9">
    <location>
        <begin position="21"/>
        <end position="42"/>
    </location>
</feature>
<comment type="caution">
    <text evidence="12">The sequence shown here is derived from an EMBL/GenBank/DDBJ whole genome shotgun (WGS) entry which is preliminary data.</text>
</comment>
<keyword evidence="8 9" id="KW-0472">Membrane</keyword>
<protein>
    <recommendedName>
        <fullName evidence="4 9">Heme exporter protein C</fullName>
    </recommendedName>
    <alternativeName>
        <fullName evidence="9">Cytochrome c-type biogenesis protein</fullName>
    </alternativeName>
</protein>
<evidence type="ECO:0000256" key="9">
    <source>
        <dbReference type="RuleBase" id="RU364092"/>
    </source>
</evidence>
<dbReference type="PRINTS" id="PR01386">
    <property type="entry name" value="CCMCBIOGNSIS"/>
</dbReference>
<dbReference type="GO" id="GO:0015232">
    <property type="term" value="F:heme transmembrane transporter activity"/>
    <property type="evidence" value="ECO:0007669"/>
    <property type="project" value="InterPro"/>
</dbReference>
<evidence type="ECO:0000256" key="2">
    <source>
        <dbReference type="ARBA" id="ARBA00004141"/>
    </source>
</evidence>
<organism evidence="12 13">
    <name type="scientific">Aquisalinus flavus</name>
    <dbReference type="NCBI Taxonomy" id="1526572"/>
    <lineage>
        <taxon>Bacteria</taxon>
        <taxon>Pseudomonadati</taxon>
        <taxon>Pseudomonadota</taxon>
        <taxon>Alphaproteobacteria</taxon>
        <taxon>Parvularculales</taxon>
        <taxon>Parvularculaceae</taxon>
        <taxon>Aquisalinus</taxon>
    </lineage>
</organism>
<evidence type="ECO:0000313" key="12">
    <source>
        <dbReference type="EMBL" id="GGD12764.1"/>
    </source>
</evidence>
<keyword evidence="5 9" id="KW-0812">Transmembrane</keyword>
<dbReference type="GO" id="GO:0020037">
    <property type="term" value="F:heme binding"/>
    <property type="evidence" value="ECO:0007669"/>
    <property type="project" value="InterPro"/>
</dbReference>
<evidence type="ECO:0000256" key="5">
    <source>
        <dbReference type="ARBA" id="ARBA00022692"/>
    </source>
</evidence>
<evidence type="ECO:0000256" key="4">
    <source>
        <dbReference type="ARBA" id="ARBA00016463"/>
    </source>
</evidence>
<dbReference type="InterPro" id="IPR002541">
    <property type="entry name" value="Cyt_c_assembly"/>
</dbReference>
<sequence>MKMLAFLANPDRFRRLTGPALPVAGLLAAGLILAGAVWALGFSPADRVQGEAVKIMYVHVPAAWMAMAAYAFIAVASLVGYVWRHSLADIAAREAALPGFVFTLLALVTGSIWGRITWGVWWDWDARMTSMLALLFIYAGYMALWRAIENEGQAARAAALLAMVGAINLPIIKFSVDFWETLHQKASVIRADGPSMPASMLWPLAIMALGYTALFAFYVMLRMHTVILEKRRDARARPARAASTATISHPAPAGPDPSSPGQGEHA</sequence>
<reference evidence="12" key="2">
    <citation type="submission" date="2020-09" db="EMBL/GenBank/DDBJ databases">
        <authorList>
            <person name="Sun Q."/>
            <person name="Zhou Y."/>
        </authorList>
    </citation>
    <scope>NUCLEOTIDE SEQUENCE</scope>
    <source>
        <strain evidence="12">CGMCC 1.12921</strain>
    </source>
</reference>
<name>A0A8J2V1V3_9PROT</name>
<dbReference type="InterPro" id="IPR003557">
    <property type="entry name" value="Cyt_c_biogenesis_CcmC"/>
</dbReference>
<feature type="region of interest" description="Disordered" evidence="10">
    <location>
        <begin position="238"/>
        <end position="266"/>
    </location>
</feature>
<dbReference type="Pfam" id="PF01578">
    <property type="entry name" value="Cytochrom_C_asm"/>
    <property type="match status" value="1"/>
</dbReference>
<dbReference type="InterPro" id="IPR045062">
    <property type="entry name" value="Cyt_c_biogenesis_CcsA/CcmC"/>
</dbReference>
<evidence type="ECO:0000313" key="13">
    <source>
        <dbReference type="Proteomes" id="UP000613582"/>
    </source>
</evidence>
<feature type="transmembrane region" description="Helical" evidence="9">
    <location>
        <begin position="200"/>
        <end position="221"/>
    </location>
</feature>
<proteinExistence type="inferred from homology"/>
<gene>
    <name evidence="9" type="primary">ccmC</name>
    <name evidence="12" type="ORF">GCM10011342_21940</name>
</gene>
<evidence type="ECO:0000256" key="7">
    <source>
        <dbReference type="ARBA" id="ARBA00022989"/>
    </source>
</evidence>
<comment type="subcellular location">
    <subcellularLocation>
        <location evidence="9">Cell inner membrane</location>
    </subcellularLocation>
    <subcellularLocation>
        <location evidence="2">Membrane</location>
        <topology evidence="2">Multi-pass membrane protein</topology>
    </subcellularLocation>
</comment>
<evidence type="ECO:0000256" key="3">
    <source>
        <dbReference type="ARBA" id="ARBA00005840"/>
    </source>
</evidence>
<accession>A0A8J2V1V3</accession>
<dbReference type="EMBL" id="BMGH01000001">
    <property type="protein sequence ID" value="GGD12764.1"/>
    <property type="molecule type" value="Genomic_DNA"/>
</dbReference>
<comment type="similarity">
    <text evidence="3 9">Belongs to the CcmC/CycZ/HelC family.</text>
</comment>
<dbReference type="NCBIfam" id="TIGR01191">
    <property type="entry name" value="ccmC"/>
    <property type="match status" value="1"/>
</dbReference>
<comment type="function">
    <text evidence="1 9">Required for the export of heme to the periplasm for the biogenesis of c-type cytochromes.</text>
</comment>
<keyword evidence="9" id="KW-0813">Transport</keyword>
<feature type="transmembrane region" description="Helical" evidence="9">
    <location>
        <begin position="157"/>
        <end position="176"/>
    </location>
</feature>
<evidence type="ECO:0000256" key="1">
    <source>
        <dbReference type="ARBA" id="ARBA00002442"/>
    </source>
</evidence>
<keyword evidence="13" id="KW-1185">Reference proteome</keyword>
<evidence type="ECO:0000256" key="10">
    <source>
        <dbReference type="SAM" id="MobiDB-lite"/>
    </source>
</evidence>
<keyword evidence="9" id="KW-0997">Cell inner membrane</keyword>
<dbReference type="Proteomes" id="UP000613582">
    <property type="component" value="Unassembled WGS sequence"/>
</dbReference>